<reference evidence="1" key="1">
    <citation type="submission" date="2020-04" db="EMBL/GenBank/DDBJ databases">
        <authorList>
            <person name="Alioto T."/>
            <person name="Alioto T."/>
            <person name="Gomez Garrido J."/>
        </authorList>
    </citation>
    <scope>NUCLEOTIDE SEQUENCE</scope>
    <source>
        <strain evidence="1">A484AB</strain>
    </source>
</reference>
<comment type="caution">
    <text evidence="1">The sequence shown here is derived from an EMBL/GenBank/DDBJ whole genome shotgun (WGS) entry which is preliminary data.</text>
</comment>
<sequence>MFADDTNLSCTGRTPAEIEHKLNADLSNVNDWLEANRLTLNTDKTEFMIIASKRKLNQFRTDI</sequence>
<gene>
    <name evidence="1" type="ORF">PACLA_8A027597</name>
</gene>
<dbReference type="EMBL" id="CACRXK020034084">
    <property type="protein sequence ID" value="CAB4044146.1"/>
    <property type="molecule type" value="Genomic_DNA"/>
</dbReference>
<evidence type="ECO:0000313" key="1">
    <source>
        <dbReference type="EMBL" id="CAB4044146.1"/>
    </source>
</evidence>
<dbReference type="Proteomes" id="UP001152795">
    <property type="component" value="Unassembled WGS sequence"/>
</dbReference>
<dbReference type="AlphaFoldDB" id="A0A6S7KEA6"/>
<organism evidence="1 2">
    <name type="scientific">Paramuricea clavata</name>
    <name type="common">Red gorgonian</name>
    <name type="synonym">Violescent sea-whip</name>
    <dbReference type="NCBI Taxonomy" id="317549"/>
    <lineage>
        <taxon>Eukaryota</taxon>
        <taxon>Metazoa</taxon>
        <taxon>Cnidaria</taxon>
        <taxon>Anthozoa</taxon>
        <taxon>Octocorallia</taxon>
        <taxon>Malacalcyonacea</taxon>
        <taxon>Plexauridae</taxon>
        <taxon>Paramuricea</taxon>
    </lineage>
</organism>
<accession>A0A6S7KEA6</accession>
<protein>
    <submittedName>
        <fullName evidence="1">Uncharacterized protein</fullName>
    </submittedName>
</protein>
<feature type="non-terminal residue" evidence="1">
    <location>
        <position position="63"/>
    </location>
</feature>
<name>A0A6S7KEA6_PARCT</name>
<proteinExistence type="predicted"/>
<keyword evidence="2" id="KW-1185">Reference proteome</keyword>
<evidence type="ECO:0000313" key="2">
    <source>
        <dbReference type="Proteomes" id="UP001152795"/>
    </source>
</evidence>